<evidence type="ECO:0000256" key="3">
    <source>
        <dbReference type="SAM" id="SignalP"/>
    </source>
</evidence>
<feature type="signal peptide" evidence="3">
    <location>
        <begin position="1"/>
        <end position="26"/>
    </location>
</feature>
<gene>
    <name evidence="5" type="ORF">EI16_01485</name>
</gene>
<comment type="caution">
    <text evidence="5">The sequence shown here is derived from an EMBL/GenBank/DDBJ whole genome shotgun (WGS) entry which is preliminary data.</text>
</comment>
<dbReference type="GO" id="GO:0016787">
    <property type="term" value="F:hydrolase activity"/>
    <property type="evidence" value="ECO:0007669"/>
    <property type="project" value="UniProtKB-KW"/>
</dbReference>
<dbReference type="SUPFAM" id="SSF56235">
    <property type="entry name" value="N-terminal nucleophile aminohydrolases (Ntn hydrolases)"/>
    <property type="match status" value="1"/>
</dbReference>
<feature type="domain" description="Choloylglycine hydrolase/NAAA C-terminal" evidence="4">
    <location>
        <begin position="27"/>
        <end position="345"/>
    </location>
</feature>
<dbReference type="InterPro" id="IPR052193">
    <property type="entry name" value="Peptidase_C59"/>
</dbReference>
<keyword evidence="2" id="KW-0378">Hydrolase</keyword>
<dbReference type="PANTHER" id="PTHR35527:SF2">
    <property type="entry name" value="HYDROLASE"/>
    <property type="match status" value="1"/>
</dbReference>
<dbReference type="PANTHER" id="PTHR35527">
    <property type="entry name" value="CHOLOYLGLYCINE HYDROLASE"/>
    <property type="match status" value="1"/>
</dbReference>
<evidence type="ECO:0000259" key="4">
    <source>
        <dbReference type="Pfam" id="PF02275"/>
    </source>
</evidence>
<reference evidence="5 6" key="1">
    <citation type="submission" date="2014-04" db="EMBL/GenBank/DDBJ databases">
        <title>Draft genome sequence of Hydrogenovibrio marinus MH-110, a model organism for aerobic H2 metabolism.</title>
        <authorList>
            <person name="Cha H.J."/>
            <person name="Jo B.H."/>
            <person name="Hwang B.H."/>
        </authorList>
    </citation>
    <scope>NUCLEOTIDE SEQUENCE [LARGE SCALE GENOMIC DNA]</scope>
    <source>
        <strain evidence="5 6">MH-110</strain>
    </source>
</reference>
<keyword evidence="3" id="KW-0732">Signal</keyword>
<dbReference type="CDD" id="cd00542">
    <property type="entry name" value="Ntn_PVA"/>
    <property type="match status" value="1"/>
</dbReference>
<dbReference type="AlphaFoldDB" id="A0A066ZNB2"/>
<sequence>MTVRKSIHILMGTLLLLGLLFSSAQACTGIRLVSEDGATVYGRTNEWGAFDLNSRVAAVPSNYHFRGLTPDGFNGKKWGGKYRFLGLDAIGKDVFIDGMNEKGLAVGFFYHKGYAHYMKYLKAKANNTITATDMVSYLLSQFKSVDEVEKALKHVRVVAVKEASLGIPAYAHWMVTEASGKSIVIEYLDGKLKIYPNPLGVITNNPTYDWQMTNLCNYLNLSINPAPNRKIAGIEFTPLSGGSGMVGLPGDFTSTSRFVRAAIWSHTDQPLKNSNDAVYELFRILDNFNVPLKSAEGSDNKDKNVSGMRSSTQWTTAWDLKHQVLFFHTQYNRRVQEVDLNKVKFTPNKIIHTPMDPTKQQDIHNITANLK</sequence>
<comment type="similarity">
    <text evidence="1">Belongs to the peptidase C59 family.</text>
</comment>
<dbReference type="PROSITE" id="PS51257">
    <property type="entry name" value="PROKAR_LIPOPROTEIN"/>
    <property type="match status" value="1"/>
</dbReference>
<dbReference type="InterPro" id="IPR029132">
    <property type="entry name" value="CBAH/NAAA_C"/>
</dbReference>
<evidence type="ECO:0000313" key="6">
    <source>
        <dbReference type="Proteomes" id="UP000027341"/>
    </source>
</evidence>
<dbReference type="Proteomes" id="UP000027341">
    <property type="component" value="Unassembled WGS sequence"/>
</dbReference>
<dbReference type="Gene3D" id="3.60.60.10">
    <property type="entry name" value="Penicillin V Acylase, Chain A"/>
    <property type="match status" value="1"/>
</dbReference>
<dbReference type="RefSeq" id="WP_029908700.1">
    <property type="nucleotide sequence ID" value="NZ_AP020335.1"/>
</dbReference>
<feature type="chain" id="PRO_5001635872" description="Choloylglycine hydrolase/NAAA C-terminal domain-containing protein" evidence="3">
    <location>
        <begin position="27"/>
        <end position="371"/>
    </location>
</feature>
<dbReference type="InterPro" id="IPR029055">
    <property type="entry name" value="Ntn_hydrolases_N"/>
</dbReference>
<organism evidence="5 6">
    <name type="scientific">Hydrogenovibrio marinus</name>
    <dbReference type="NCBI Taxonomy" id="28885"/>
    <lineage>
        <taxon>Bacteria</taxon>
        <taxon>Pseudomonadati</taxon>
        <taxon>Pseudomonadota</taxon>
        <taxon>Gammaproteobacteria</taxon>
        <taxon>Thiotrichales</taxon>
        <taxon>Piscirickettsiaceae</taxon>
        <taxon>Hydrogenovibrio</taxon>
    </lineage>
</organism>
<name>A0A066ZNB2_HYDMR</name>
<evidence type="ECO:0000256" key="2">
    <source>
        <dbReference type="ARBA" id="ARBA00022801"/>
    </source>
</evidence>
<accession>A0A066ZNB2</accession>
<keyword evidence="6" id="KW-1185">Reference proteome</keyword>
<dbReference type="EMBL" id="JMIU01000001">
    <property type="protein sequence ID" value="KDN95012.1"/>
    <property type="molecule type" value="Genomic_DNA"/>
</dbReference>
<dbReference type="Pfam" id="PF02275">
    <property type="entry name" value="CBAH"/>
    <property type="match status" value="1"/>
</dbReference>
<protein>
    <recommendedName>
        <fullName evidence="4">Choloylglycine hydrolase/NAAA C-terminal domain-containing protein</fullName>
    </recommendedName>
</protein>
<evidence type="ECO:0000256" key="1">
    <source>
        <dbReference type="ARBA" id="ARBA00006625"/>
    </source>
</evidence>
<evidence type="ECO:0000313" key="5">
    <source>
        <dbReference type="EMBL" id="KDN95012.1"/>
    </source>
</evidence>
<proteinExistence type="inferred from homology"/>